<keyword evidence="3" id="KW-0808">Transferase</keyword>
<evidence type="ECO:0000259" key="11">
    <source>
        <dbReference type="PROSITE" id="PS50011"/>
    </source>
</evidence>
<dbReference type="SMART" id="SM00220">
    <property type="entry name" value="S_TKc"/>
    <property type="match status" value="1"/>
</dbReference>
<dbReference type="CDD" id="cd14014">
    <property type="entry name" value="STKc_PknB_like"/>
    <property type="match status" value="1"/>
</dbReference>
<keyword evidence="13" id="KW-1185">Reference proteome</keyword>
<protein>
    <recommendedName>
        <fullName evidence="1">non-specific serine/threonine protein kinase</fullName>
        <ecNumber evidence="1">2.7.11.1</ecNumber>
    </recommendedName>
</protein>
<evidence type="ECO:0000256" key="9">
    <source>
        <dbReference type="PROSITE-ProRule" id="PRU10141"/>
    </source>
</evidence>
<evidence type="ECO:0000256" key="3">
    <source>
        <dbReference type="ARBA" id="ARBA00022679"/>
    </source>
</evidence>
<reference evidence="13" key="1">
    <citation type="journal article" date="2024" name="Algal Res.">
        <title>Biochemical, toxicological and genomic investigation of a high-biomass producing Limnothrix strain isolated from Italian shallow drinking water reservoir.</title>
        <authorList>
            <person name="Simonazzi M."/>
            <person name="Shishido T.K."/>
            <person name="Delbaje E."/>
            <person name="Wahlsten M."/>
            <person name="Fewer D.P."/>
            <person name="Sivonen K."/>
            <person name="Pezzolesi L."/>
            <person name="Pistocchi R."/>
        </authorList>
    </citation>
    <scope>NUCLEOTIDE SEQUENCE [LARGE SCALE GENOMIC DNA]</scope>
    <source>
        <strain evidence="13">LRLZ20PSL1</strain>
    </source>
</reference>
<keyword evidence="5" id="KW-0418">Kinase</keyword>
<feature type="binding site" evidence="9">
    <location>
        <position position="65"/>
    </location>
    <ligand>
        <name>ATP</name>
        <dbReference type="ChEBI" id="CHEBI:30616"/>
    </ligand>
</feature>
<dbReference type="Gene3D" id="1.10.10.1770">
    <property type="entry name" value="Gun4-like"/>
    <property type="match status" value="1"/>
</dbReference>
<dbReference type="EC" id="2.7.11.1" evidence="1"/>
<evidence type="ECO:0000256" key="7">
    <source>
        <dbReference type="ARBA" id="ARBA00047899"/>
    </source>
</evidence>
<dbReference type="Pfam" id="PF00069">
    <property type="entry name" value="Pkinase"/>
    <property type="match status" value="1"/>
</dbReference>
<dbReference type="Pfam" id="PF05419">
    <property type="entry name" value="GUN4"/>
    <property type="match status" value="1"/>
</dbReference>
<evidence type="ECO:0000256" key="5">
    <source>
        <dbReference type="ARBA" id="ARBA00022777"/>
    </source>
</evidence>
<dbReference type="PANTHER" id="PTHR24363:SF0">
    <property type="entry name" value="SERINE_THREONINE KINASE LIKE DOMAIN CONTAINING 1"/>
    <property type="match status" value="1"/>
</dbReference>
<dbReference type="SUPFAM" id="SSF56112">
    <property type="entry name" value="Protein kinase-like (PK-like)"/>
    <property type="match status" value="1"/>
</dbReference>
<proteinExistence type="predicted"/>
<dbReference type="RefSeq" id="WP_393015576.1">
    <property type="nucleotide sequence ID" value="NZ_JAZAQF010000095.1"/>
</dbReference>
<dbReference type="NCBIfam" id="NF045510">
    <property type="entry name" value="4Cys_prefix_kin"/>
    <property type="match status" value="1"/>
</dbReference>
<dbReference type="PROSITE" id="PS50011">
    <property type="entry name" value="PROTEIN_KINASE_DOM"/>
    <property type="match status" value="1"/>
</dbReference>
<dbReference type="InterPro" id="IPR008629">
    <property type="entry name" value="GUN4-like"/>
</dbReference>
<keyword evidence="6 9" id="KW-0067">ATP-binding</keyword>
<keyword evidence="2" id="KW-0723">Serine/threonine-protein kinase</keyword>
<evidence type="ECO:0000256" key="10">
    <source>
        <dbReference type="SAM" id="MobiDB-lite"/>
    </source>
</evidence>
<evidence type="ECO:0000313" key="13">
    <source>
        <dbReference type="Proteomes" id="UP001604335"/>
    </source>
</evidence>
<dbReference type="InterPro" id="IPR000719">
    <property type="entry name" value="Prot_kinase_dom"/>
</dbReference>
<evidence type="ECO:0000256" key="1">
    <source>
        <dbReference type="ARBA" id="ARBA00012513"/>
    </source>
</evidence>
<gene>
    <name evidence="12" type="ORF">VPK24_18275</name>
</gene>
<keyword evidence="4 9" id="KW-0547">Nucleotide-binding</keyword>
<evidence type="ECO:0000313" key="12">
    <source>
        <dbReference type="EMBL" id="MFG3819596.1"/>
    </source>
</evidence>
<dbReference type="Gene3D" id="3.30.200.20">
    <property type="entry name" value="Phosphorylase Kinase, domain 1"/>
    <property type="match status" value="1"/>
</dbReference>
<dbReference type="InterPro" id="IPR017441">
    <property type="entry name" value="Protein_kinase_ATP_BS"/>
</dbReference>
<dbReference type="Gene3D" id="1.25.40.620">
    <property type="match status" value="1"/>
</dbReference>
<comment type="caution">
    <text evidence="12">The sequence shown here is derived from an EMBL/GenBank/DDBJ whole genome shotgun (WGS) entry which is preliminary data.</text>
</comment>
<evidence type="ECO:0000256" key="4">
    <source>
        <dbReference type="ARBA" id="ARBA00022741"/>
    </source>
</evidence>
<dbReference type="PROSITE" id="PS00107">
    <property type="entry name" value="PROTEIN_KINASE_ATP"/>
    <property type="match status" value="1"/>
</dbReference>
<dbReference type="InterPro" id="IPR037215">
    <property type="entry name" value="GUN4-like_sf"/>
</dbReference>
<dbReference type="CDD" id="cd16383">
    <property type="entry name" value="GUN4"/>
    <property type="match status" value="1"/>
</dbReference>
<feature type="region of interest" description="Disordered" evidence="10">
    <location>
        <begin position="288"/>
        <end position="349"/>
    </location>
</feature>
<dbReference type="PANTHER" id="PTHR24363">
    <property type="entry name" value="SERINE/THREONINE PROTEIN KINASE"/>
    <property type="match status" value="1"/>
</dbReference>
<comment type="catalytic activity">
    <reaction evidence="8">
        <text>L-seryl-[protein] + ATP = O-phospho-L-seryl-[protein] + ADP + H(+)</text>
        <dbReference type="Rhea" id="RHEA:17989"/>
        <dbReference type="Rhea" id="RHEA-COMP:9863"/>
        <dbReference type="Rhea" id="RHEA-COMP:11604"/>
        <dbReference type="ChEBI" id="CHEBI:15378"/>
        <dbReference type="ChEBI" id="CHEBI:29999"/>
        <dbReference type="ChEBI" id="CHEBI:30616"/>
        <dbReference type="ChEBI" id="CHEBI:83421"/>
        <dbReference type="ChEBI" id="CHEBI:456216"/>
        <dbReference type="EC" id="2.7.11.1"/>
    </reaction>
</comment>
<dbReference type="SUPFAM" id="SSF140869">
    <property type="entry name" value="GUN4-like"/>
    <property type="match status" value="1"/>
</dbReference>
<dbReference type="InterPro" id="IPR011009">
    <property type="entry name" value="Kinase-like_dom_sf"/>
</dbReference>
<comment type="catalytic activity">
    <reaction evidence="7">
        <text>L-threonyl-[protein] + ATP = O-phospho-L-threonyl-[protein] + ADP + H(+)</text>
        <dbReference type="Rhea" id="RHEA:46608"/>
        <dbReference type="Rhea" id="RHEA-COMP:11060"/>
        <dbReference type="Rhea" id="RHEA-COMP:11605"/>
        <dbReference type="ChEBI" id="CHEBI:15378"/>
        <dbReference type="ChEBI" id="CHEBI:30013"/>
        <dbReference type="ChEBI" id="CHEBI:30616"/>
        <dbReference type="ChEBI" id="CHEBI:61977"/>
        <dbReference type="ChEBI" id="CHEBI:456216"/>
        <dbReference type="EC" id="2.7.11.1"/>
    </reaction>
</comment>
<evidence type="ECO:0000256" key="6">
    <source>
        <dbReference type="ARBA" id="ARBA00022840"/>
    </source>
</evidence>
<evidence type="ECO:0000256" key="8">
    <source>
        <dbReference type="ARBA" id="ARBA00048679"/>
    </source>
</evidence>
<name>A0ABW7CER1_9CYAN</name>
<dbReference type="Gene3D" id="1.10.510.10">
    <property type="entry name" value="Transferase(Phosphotransferase) domain 1"/>
    <property type="match status" value="1"/>
</dbReference>
<dbReference type="EMBL" id="JAZAQF010000095">
    <property type="protein sequence ID" value="MFG3819596.1"/>
    <property type="molecule type" value="Genomic_DNA"/>
</dbReference>
<evidence type="ECO:0000256" key="2">
    <source>
        <dbReference type="ARBA" id="ARBA00022527"/>
    </source>
</evidence>
<accession>A0ABW7CER1</accession>
<sequence>MSYCLNSRCTAPENDDDAANCAACGRPLRLGDRYLPQSPIGRGGFGYTFLAKDLTQADRPPCVIKQLVGSFAQDPKARRLFTSEARLLADLGSHPQIPQFLDFVEADQTIYLMQEWIEGPTLNREALGGPWSASKVEALLRDVLPILQFVHDRGVVHRDIKPSNFIRRLSDQRMVLIDFGIAKVIDPYWWDKTGTVIGSPEYIAPEQLAGKALPASDLYSLGVTCLRLLTGVSPFMLRDSTSDAWVWRDFLPPRVTISPRLGTVLDRAVTRATGQRYATAADMLAALDRSPQPAPSPEKQRARVDRPAASPNDQPTITTFPLRRPSNEVPTQTGLGSSNQPPFRPLPSLSAPQPPWLNRLLPSRLIKTPLCDRGVVVSVAGLDYHPLERLLAAEEWQQADELTRQLLCQQLDGRRRFVQVGDIPRLSRPDLLAIDLLWMHYSHGRFGLIIQSRLILQSRDYNQFCQTVGWPGSRSDTRDETFQFRADAPIGHLPSRNWVGGPRWWNHAQTLADYLIR</sequence>
<organism evidence="12 13">
    <name type="scientific">Limnothrix redekei LRLZ20PSL1</name>
    <dbReference type="NCBI Taxonomy" id="3112953"/>
    <lineage>
        <taxon>Bacteria</taxon>
        <taxon>Bacillati</taxon>
        <taxon>Cyanobacteriota</taxon>
        <taxon>Cyanophyceae</taxon>
        <taxon>Pseudanabaenales</taxon>
        <taxon>Pseudanabaenaceae</taxon>
        <taxon>Limnothrix</taxon>
    </lineage>
</organism>
<feature type="domain" description="Protein kinase" evidence="11">
    <location>
        <begin position="34"/>
        <end position="287"/>
    </location>
</feature>
<dbReference type="Proteomes" id="UP001604335">
    <property type="component" value="Unassembled WGS sequence"/>
</dbReference>
<feature type="compositionally biased region" description="Polar residues" evidence="10">
    <location>
        <begin position="328"/>
        <end position="341"/>
    </location>
</feature>